<protein>
    <submittedName>
        <fullName evidence="1">Uncharacterized protein</fullName>
    </submittedName>
</protein>
<gene>
    <name evidence="1" type="ORF">CEXT_413971</name>
</gene>
<dbReference type="EMBL" id="BPLR01019039">
    <property type="protein sequence ID" value="GIZ04110.1"/>
    <property type="molecule type" value="Genomic_DNA"/>
</dbReference>
<comment type="caution">
    <text evidence="1">The sequence shown here is derived from an EMBL/GenBank/DDBJ whole genome shotgun (WGS) entry which is preliminary data.</text>
</comment>
<organism evidence="1 2">
    <name type="scientific">Caerostris extrusa</name>
    <name type="common">Bark spider</name>
    <name type="synonym">Caerostris bankana</name>
    <dbReference type="NCBI Taxonomy" id="172846"/>
    <lineage>
        <taxon>Eukaryota</taxon>
        <taxon>Metazoa</taxon>
        <taxon>Ecdysozoa</taxon>
        <taxon>Arthropoda</taxon>
        <taxon>Chelicerata</taxon>
        <taxon>Arachnida</taxon>
        <taxon>Araneae</taxon>
        <taxon>Araneomorphae</taxon>
        <taxon>Entelegynae</taxon>
        <taxon>Araneoidea</taxon>
        <taxon>Araneidae</taxon>
        <taxon>Caerostris</taxon>
    </lineage>
</organism>
<reference evidence="1 2" key="1">
    <citation type="submission" date="2021-06" db="EMBL/GenBank/DDBJ databases">
        <title>Caerostris extrusa draft genome.</title>
        <authorList>
            <person name="Kono N."/>
            <person name="Arakawa K."/>
        </authorList>
    </citation>
    <scope>NUCLEOTIDE SEQUENCE [LARGE SCALE GENOMIC DNA]</scope>
</reference>
<dbReference type="Proteomes" id="UP001054945">
    <property type="component" value="Unassembled WGS sequence"/>
</dbReference>
<name>A0AAV4YAL7_CAEEX</name>
<dbReference type="AlphaFoldDB" id="A0AAV4YAL7"/>
<evidence type="ECO:0000313" key="1">
    <source>
        <dbReference type="EMBL" id="GIZ04110.1"/>
    </source>
</evidence>
<evidence type="ECO:0000313" key="2">
    <source>
        <dbReference type="Proteomes" id="UP001054945"/>
    </source>
</evidence>
<accession>A0AAV4YAL7</accession>
<keyword evidence="2" id="KW-1185">Reference proteome</keyword>
<proteinExistence type="predicted"/>
<sequence>MCSEPLAATPLRNILDTAAATELINQRLSNCHLARRKGQRMIDQSVGRGDFETFSQFACGRLELPEDLFAYTFTHHWATLLRNTALEASTKDLS</sequence>